<dbReference type="Pfam" id="PF04898">
    <property type="entry name" value="Glu_syn_central"/>
    <property type="match status" value="1"/>
</dbReference>
<evidence type="ECO:0000256" key="1">
    <source>
        <dbReference type="ARBA" id="ARBA00001917"/>
    </source>
</evidence>
<dbReference type="Gene3D" id="2.160.20.60">
    <property type="entry name" value="Glutamate synthase, alpha subunit, C-terminal domain"/>
    <property type="match status" value="1"/>
</dbReference>
<evidence type="ECO:0000256" key="13">
    <source>
        <dbReference type="ARBA" id="ARBA00023014"/>
    </source>
</evidence>
<comment type="caution">
    <text evidence="18">The sequence shown here is derived from an EMBL/GenBank/DDBJ whole genome shotgun (WGS) entry which is preliminary data.</text>
</comment>
<comment type="cofactor">
    <cofactor evidence="1">
        <name>FMN</name>
        <dbReference type="ChEBI" id="CHEBI:58210"/>
    </cofactor>
</comment>
<dbReference type="FunFam" id="3.20.20.70:FF:000031">
    <property type="entry name" value="Glutamate synthase 1 [NADH]"/>
    <property type="match status" value="1"/>
</dbReference>
<dbReference type="GO" id="GO:0004355">
    <property type="term" value="F:glutamate synthase (NADPH) activity"/>
    <property type="evidence" value="ECO:0007669"/>
    <property type="project" value="UniProtKB-EC"/>
</dbReference>
<dbReference type="PANTHER" id="PTHR11938:SF133">
    <property type="entry name" value="GLUTAMATE SYNTHASE (NADH)"/>
    <property type="match status" value="1"/>
</dbReference>
<dbReference type="Gene3D" id="3.60.20.10">
    <property type="entry name" value="Glutamine Phosphoribosylpyrophosphate, subunit 1, domain 1"/>
    <property type="match status" value="1"/>
</dbReference>
<dbReference type="RefSeq" id="WP_228353050.1">
    <property type="nucleotide sequence ID" value="NZ_JACEGA010000001.1"/>
</dbReference>
<dbReference type="Proteomes" id="UP000574276">
    <property type="component" value="Unassembled WGS sequence"/>
</dbReference>
<dbReference type="InterPro" id="IPR050711">
    <property type="entry name" value="ET-N_metabolism_enzyme"/>
</dbReference>
<feature type="domain" description="Glutamine amidotransferase type-2" evidence="17">
    <location>
        <begin position="25"/>
        <end position="428"/>
    </location>
</feature>
<dbReference type="SUPFAM" id="SSF56235">
    <property type="entry name" value="N-terminal nucleophile aminohydrolases (Ntn hydrolases)"/>
    <property type="match status" value="1"/>
</dbReference>
<keyword evidence="15" id="KW-0003">3Fe-4S</keyword>
<evidence type="ECO:0000313" key="19">
    <source>
        <dbReference type="Proteomes" id="UP000574276"/>
    </source>
</evidence>
<comment type="cofactor">
    <cofactor evidence="2">
        <name>[3Fe-4S] cluster</name>
        <dbReference type="ChEBI" id="CHEBI:21137"/>
    </cofactor>
</comment>
<comment type="similarity">
    <text evidence="4">Belongs to the glutamate synthase family.</text>
</comment>
<dbReference type="Pfam" id="PF00310">
    <property type="entry name" value="GATase_2"/>
    <property type="match status" value="1"/>
</dbReference>
<evidence type="ECO:0000256" key="15">
    <source>
        <dbReference type="ARBA" id="ARBA00023291"/>
    </source>
</evidence>
<keyword evidence="14" id="KW-0314">Glutamate biosynthesis</keyword>
<evidence type="ECO:0000256" key="4">
    <source>
        <dbReference type="ARBA" id="ARBA00009716"/>
    </source>
</evidence>
<dbReference type="SUPFAM" id="SSF69336">
    <property type="entry name" value="Alpha subunit of glutamate synthase, C-terminal domain"/>
    <property type="match status" value="1"/>
</dbReference>
<dbReference type="FunFam" id="3.60.20.10:FF:000001">
    <property type="entry name" value="Glutamate synthase, large subunit"/>
    <property type="match status" value="1"/>
</dbReference>
<evidence type="ECO:0000256" key="11">
    <source>
        <dbReference type="ARBA" id="ARBA00023002"/>
    </source>
</evidence>
<dbReference type="InterPro" id="IPR013785">
    <property type="entry name" value="Aldolase_TIM"/>
</dbReference>
<dbReference type="SUPFAM" id="SSF51395">
    <property type="entry name" value="FMN-linked oxidoreductases"/>
    <property type="match status" value="1"/>
</dbReference>
<evidence type="ECO:0000256" key="5">
    <source>
        <dbReference type="ARBA" id="ARBA00022605"/>
    </source>
</evidence>
<dbReference type="FunFam" id="2.160.20.60:FF:000001">
    <property type="entry name" value="Glutamate synthase, large subunit"/>
    <property type="match status" value="1"/>
</dbReference>
<evidence type="ECO:0000256" key="3">
    <source>
        <dbReference type="ARBA" id="ARBA00001974"/>
    </source>
</evidence>
<dbReference type="CDD" id="cd00982">
    <property type="entry name" value="gltB_C"/>
    <property type="match status" value="1"/>
</dbReference>
<dbReference type="GO" id="GO:0046872">
    <property type="term" value="F:metal ion binding"/>
    <property type="evidence" value="ECO:0007669"/>
    <property type="project" value="UniProtKB-KW"/>
</dbReference>
<dbReference type="GO" id="GO:0019676">
    <property type="term" value="P:ammonia assimilation cycle"/>
    <property type="evidence" value="ECO:0007669"/>
    <property type="project" value="TreeGrafter"/>
</dbReference>
<keyword evidence="9" id="KW-0274">FAD</keyword>
<dbReference type="CDD" id="cd00713">
    <property type="entry name" value="GltS"/>
    <property type="match status" value="1"/>
</dbReference>
<dbReference type="Pfam" id="PF01493">
    <property type="entry name" value="GXGXG"/>
    <property type="match status" value="1"/>
</dbReference>
<evidence type="ECO:0000256" key="2">
    <source>
        <dbReference type="ARBA" id="ARBA00001927"/>
    </source>
</evidence>
<reference evidence="18 19" key="1">
    <citation type="submission" date="2020-07" db="EMBL/GenBank/DDBJ databases">
        <title>Characterization and genome sequencing of isolate MD1, a novel member within the family Lachnospiraceae.</title>
        <authorList>
            <person name="Rettenmaier R."/>
            <person name="Di Bello L."/>
            <person name="Zinser C."/>
            <person name="Scheitz K."/>
            <person name="Liebl W."/>
            <person name="Zverlov V."/>
        </authorList>
    </citation>
    <scope>NUCLEOTIDE SEQUENCE [LARGE SCALE GENOMIC DNA]</scope>
    <source>
        <strain evidence="18 19">MD1</strain>
    </source>
</reference>
<evidence type="ECO:0000256" key="10">
    <source>
        <dbReference type="ARBA" id="ARBA00022962"/>
    </source>
</evidence>
<proteinExistence type="inferred from homology"/>
<dbReference type="InterPro" id="IPR017932">
    <property type="entry name" value="GATase_2_dom"/>
</dbReference>
<dbReference type="InterPro" id="IPR036485">
    <property type="entry name" value="Glu_synth_asu_C_sf"/>
</dbReference>
<dbReference type="InterPro" id="IPR006982">
    <property type="entry name" value="Glu_synth_centr_N"/>
</dbReference>
<dbReference type="InterPro" id="IPR029055">
    <property type="entry name" value="Ntn_hydrolases_N"/>
</dbReference>
<gene>
    <name evidence="18" type="primary">gltB</name>
    <name evidence="18" type="ORF">H0486_10930</name>
</gene>
<keyword evidence="5" id="KW-0028">Amino-acid biosynthesis</keyword>
<dbReference type="Pfam" id="PF01645">
    <property type="entry name" value="Glu_synthase"/>
    <property type="match status" value="1"/>
</dbReference>
<dbReference type="PANTHER" id="PTHR11938">
    <property type="entry name" value="FAD NADPH DEHYDROGENASE/OXIDOREDUCTASE"/>
    <property type="match status" value="1"/>
</dbReference>
<accession>A0A839K2G9</accession>
<keyword evidence="6" id="KW-0285">Flavoprotein</keyword>
<dbReference type="Gene3D" id="3.20.20.70">
    <property type="entry name" value="Aldolase class I"/>
    <property type="match status" value="2"/>
</dbReference>
<dbReference type="EMBL" id="JACEGA010000001">
    <property type="protein sequence ID" value="MBB2183392.1"/>
    <property type="molecule type" value="Genomic_DNA"/>
</dbReference>
<evidence type="ECO:0000256" key="6">
    <source>
        <dbReference type="ARBA" id="ARBA00022630"/>
    </source>
</evidence>
<evidence type="ECO:0000256" key="14">
    <source>
        <dbReference type="ARBA" id="ARBA00023164"/>
    </source>
</evidence>
<evidence type="ECO:0000313" key="18">
    <source>
        <dbReference type="EMBL" id="MBB2183392.1"/>
    </source>
</evidence>
<evidence type="ECO:0000256" key="8">
    <source>
        <dbReference type="ARBA" id="ARBA00022723"/>
    </source>
</evidence>
<keyword evidence="8" id="KW-0479">Metal-binding</keyword>
<dbReference type="CDD" id="cd02808">
    <property type="entry name" value="GltS_FMN"/>
    <property type="match status" value="1"/>
</dbReference>
<keyword evidence="7" id="KW-0288">FMN</keyword>
<dbReference type="PROSITE" id="PS51278">
    <property type="entry name" value="GATASE_TYPE_2"/>
    <property type="match status" value="1"/>
</dbReference>
<keyword evidence="12" id="KW-0408">Iron</keyword>
<dbReference type="GO" id="GO:0006537">
    <property type="term" value="P:glutamate biosynthetic process"/>
    <property type="evidence" value="ECO:0007669"/>
    <property type="project" value="UniProtKB-KW"/>
</dbReference>
<evidence type="ECO:0000256" key="16">
    <source>
        <dbReference type="ARBA" id="ARBA00029440"/>
    </source>
</evidence>
<dbReference type="EC" id="1.4.1.13" evidence="18"/>
<dbReference type="InterPro" id="IPR002489">
    <property type="entry name" value="Glu_synth_asu_C"/>
</dbReference>
<protein>
    <submittedName>
        <fullName evidence="18">Glutamate synthase large subunit</fullName>
        <ecNumber evidence="18">1.4.1.13</ecNumber>
    </submittedName>
</protein>
<evidence type="ECO:0000256" key="7">
    <source>
        <dbReference type="ARBA" id="ARBA00022643"/>
    </source>
</evidence>
<name>A0A839K2G9_9FIRM</name>
<dbReference type="NCBIfam" id="NF008730">
    <property type="entry name" value="PRK11750.1"/>
    <property type="match status" value="1"/>
</dbReference>
<organism evidence="18 19">
    <name type="scientific">Variimorphobacter saccharofermentans</name>
    <dbReference type="NCBI Taxonomy" id="2755051"/>
    <lineage>
        <taxon>Bacteria</taxon>
        <taxon>Bacillati</taxon>
        <taxon>Bacillota</taxon>
        <taxon>Clostridia</taxon>
        <taxon>Lachnospirales</taxon>
        <taxon>Lachnospiraceae</taxon>
        <taxon>Variimorphobacter</taxon>
    </lineage>
</organism>
<dbReference type="GO" id="GO:0051538">
    <property type="term" value="F:3 iron, 4 sulfur cluster binding"/>
    <property type="evidence" value="ECO:0007669"/>
    <property type="project" value="UniProtKB-KW"/>
</dbReference>
<evidence type="ECO:0000256" key="12">
    <source>
        <dbReference type="ARBA" id="ARBA00023004"/>
    </source>
</evidence>
<keyword evidence="13" id="KW-0411">Iron-sulfur</keyword>
<comment type="cofactor">
    <cofactor evidence="3">
        <name>FAD</name>
        <dbReference type="ChEBI" id="CHEBI:57692"/>
    </cofactor>
</comment>
<evidence type="ECO:0000259" key="17">
    <source>
        <dbReference type="PROSITE" id="PS51278"/>
    </source>
</evidence>
<evidence type="ECO:0000256" key="9">
    <source>
        <dbReference type="ARBA" id="ARBA00022827"/>
    </source>
</evidence>
<sequence length="1527" mass="169362">MSHLQQCGLPKAQGLYDPAMEHDACGVGFIVDINGNKSYEILEDALSLLKKLDHRGAKGADEDTGDGAGIMLQIPHEYFYRECKVLGFELPEEGEYAVGMLYTHRYDSIHEIQMRILSDIIEENGLKVLGLRQVPIDTTHVGEAAKRVMPRFVQIFIGKNGQQLDEMAFERKLYVIRKQAENKITPLSRENGGIFYFQSLSSRTIVYKGMLTASQLSGFYLDLSDMDFKTKLAMVHSRFSTNTFPSWERAHPNRYTVHNGEINTIRGNVNWMRARQKSLRNELPKEMSEGNVEDIFPIIDEQGSDSSMFDNCLEFMHLTGRSLPETMMLLIPEPWEKNDLMPEDVKNFYAFGETMMEPWDGPAVIGFTDSHVIGAMLDRNGLRPARYYQTKNNRIILASEVGVVAVKEEDILYKGRLEPGKMLLIDMDKGRVISDEEIKKQVAHAHPYDKWRREQVKSLEEITAAKKLPKEELSSLELVHQMKAFGYTYEDVEKTILPMSATGKEAIGSMGADTPLAVLSEKPQPLYLYFKQLFAQVTNPPIDGLREDIVMSSAMILGEAGNLLKPEKKNSLSILLSSPILSTEEFEKLLYPSEKRIKTKVLSLLYKAGSGVNGMKRALRRIYMEAEEAIAQGVTILILSDRGIDKDHMAIPALLATSGLHHHLVGIENRTGVGLVVDSGEPREVHHFSTLVGYGATAIHPYMAYNAIELLHKEGRLDNITLETAVNNFIHASVDGMLKIITKMGITKMNSYHGAQIFEAIGISSSVINQYFTGTPTRLEGVGLEEIEKENQMRHDTAYSTSYNNRDTLETGGYFQVTADGEEHLYNAETIYLLQKACREGDYQLYKQFAAQINESQITLRSLFEIGNNRQPIPIEEVESVESIVKRFKTGAMSYGSISKEAHECLAIAMNRLGGKSNTGEGGESEARFQPLPNGDTKISAVKQVASGRFGVTSHYLVNSREIQIKMAQGAKPGEGGHLPGGKVFPEVARLRHSTPGVSLLSPPTHHDIYSIEDLKELIYDLKNANRNAEINVKLVSEAGIGTIAAGVAKAKADVILISGYDGGTGAAPKTSIQNAGLPWELGLAETHQTLVLNRLREKVKLEVDGKLLTGKDVAIAALLGAEEFGFATGPLVALGCVMMRVCSLNTCPVGIATQDERLRKCFTGKPEYVENFMKFIAADLREWMAKLGFTNVDEMIGRTDCLHENVSMKNWKSKSLNLSSILFQPYAESGTGTRKMVEQNHELEDSLDQKKLLAIARPALQYGYPVRSKLRIENIHRSVGTMVGSEVSRVYGKEGLPEDTIQFTFVGTAGQSLGAFLPRGITIKLIGDANDYLGKGLSGGKIAVITPKEAKYQAEENMIAGNVILYGATSGEVYLNGLAGERFCVRNSGATAVTEGCGNHGCEYMTGGTVLILGPIGQNFAAGMSGGKAYILNMNQSLCNRDMVHVRKTSDEDLEEIYHLLKKHVIYTDSRKGKHILENWTEYKNQFSLVIPKEYQVMQEKIKEAKEKGFSGDEALQEAFHSLFSL</sequence>
<comment type="pathway">
    <text evidence="16">Amino-acid biosynthesis.</text>
</comment>
<keyword evidence="19" id="KW-1185">Reference proteome</keyword>
<dbReference type="InterPro" id="IPR002932">
    <property type="entry name" value="Glu_synthdom"/>
</dbReference>
<keyword evidence="11 18" id="KW-0560">Oxidoreductase</keyword>
<keyword evidence="10" id="KW-0315">Glutamine amidotransferase</keyword>